<accession>Q2HD54</accession>
<sequence>MTSTLPSTLPKVPGEGTNSSGPAQPPRLLSGGAIPNLKDRIPKLEPRRRKAEPANPMPVPETPPAPPRPDPAALNFTIPTRRILSPQDHQLFLSSPTYNLILSFIFGLSESVVDRPISSVRDTDLSPTVQTILTILDETDALCQESPPDDQGGSRFGNKTFRVFLDKVKQRSPTWHATLLSQQPESNAIPNSTAAAAELSTYLCQSFGNRSRIDYGSGHELNFVMWLLCLYQLSLLQPPDLPALALRVFTRYLTVMRRIQSTYYLEPAGSHGVWGLDDYQFLPFLLGASQLTHHPVVTPRAIHQELMLEEYGADYMYLGQVAFVNSTKTVRGLRWHSPMLDDISSARGGWAKIEGGMRRMFVNEVLGKLPVMQHFLFGSLIPAAEGMSEPPEGGAASNGNGEGGDDDEEEGGEVEVFDDKEGVRHVHQPKGWGDCCGIKVPSSLAAAAEMKKRGAGEQLRRIPFD</sequence>
<keyword evidence="11" id="KW-1185">Reference proteome</keyword>
<evidence type="ECO:0000256" key="9">
    <source>
        <dbReference type="SAM" id="MobiDB-lite"/>
    </source>
</evidence>
<dbReference type="CDD" id="cd04087">
    <property type="entry name" value="PTPA"/>
    <property type="match status" value="1"/>
</dbReference>
<evidence type="ECO:0000256" key="1">
    <source>
        <dbReference type="ARBA" id="ARBA00000971"/>
    </source>
</evidence>
<dbReference type="GO" id="GO:0007052">
    <property type="term" value="P:mitotic spindle organization"/>
    <property type="evidence" value="ECO:0007669"/>
    <property type="project" value="TreeGrafter"/>
</dbReference>
<organism evidence="10 11">
    <name type="scientific">Chaetomium globosum (strain ATCC 6205 / CBS 148.51 / DSM 1962 / NBRC 6347 / NRRL 1970)</name>
    <name type="common">Soil fungus</name>
    <dbReference type="NCBI Taxonomy" id="306901"/>
    <lineage>
        <taxon>Eukaryota</taxon>
        <taxon>Fungi</taxon>
        <taxon>Dikarya</taxon>
        <taxon>Ascomycota</taxon>
        <taxon>Pezizomycotina</taxon>
        <taxon>Sordariomycetes</taxon>
        <taxon>Sordariomycetidae</taxon>
        <taxon>Sordariales</taxon>
        <taxon>Chaetomiaceae</taxon>
        <taxon>Chaetomium</taxon>
    </lineage>
</organism>
<dbReference type="FunCoup" id="Q2HD54">
    <property type="interactions" value="485"/>
</dbReference>
<keyword evidence="5 8" id="KW-0697">Rotamase</keyword>
<proteinExistence type="inferred from homology"/>
<evidence type="ECO:0000256" key="3">
    <source>
        <dbReference type="ARBA" id="ARBA00011019"/>
    </source>
</evidence>
<dbReference type="STRING" id="306901.Q2HD54"/>
<evidence type="ECO:0000256" key="2">
    <source>
        <dbReference type="ARBA" id="ARBA00004496"/>
    </source>
</evidence>
<keyword evidence="6 8" id="KW-0413">Isomerase</keyword>
<dbReference type="RefSeq" id="XP_001221071.1">
    <property type="nucleotide sequence ID" value="XM_001221070.1"/>
</dbReference>
<comment type="function">
    <text evidence="7">PPIases accelerate the folding of proteins. It catalyzes the cis-trans isomerization of proline imidic peptide bonds in oligopeptides. Acts as a regulatory subunit for PP2A-like phosphatases modulating their activity or substrate specificity, probably by inducing a conformational change in the catalytic subunit, a direct target of the PPIase. Can reactivate inactive phosphatase PP2A-phosphatase methylesterase complexes (PP2Ai) in presence of ATP and Mg(2+) by dissociating the inactive form from the complex.</text>
</comment>
<evidence type="ECO:0000256" key="6">
    <source>
        <dbReference type="ARBA" id="ARBA00023235"/>
    </source>
</evidence>
<protein>
    <recommendedName>
        <fullName evidence="8">Serine/threonine-protein phosphatase 2A activator</fullName>
        <ecNumber evidence="8">5.2.1.8</ecNumber>
    </recommendedName>
    <alternativeName>
        <fullName evidence="8">Phosphotyrosyl phosphatase activator</fullName>
    </alternativeName>
</protein>
<dbReference type="InterPro" id="IPR037218">
    <property type="entry name" value="PTPA_sf"/>
</dbReference>
<dbReference type="Gene3D" id="1.20.120.1150">
    <property type="match status" value="1"/>
</dbReference>
<dbReference type="PANTHER" id="PTHR10012">
    <property type="entry name" value="SERINE/THREONINE-PROTEIN PHOSPHATASE 2A REGULATORY SUBUNIT B"/>
    <property type="match status" value="1"/>
</dbReference>
<dbReference type="OMA" id="KNWYKVE"/>
<feature type="region of interest" description="Disordered" evidence="9">
    <location>
        <begin position="1"/>
        <end position="73"/>
    </location>
</feature>
<dbReference type="GO" id="GO:0005634">
    <property type="term" value="C:nucleus"/>
    <property type="evidence" value="ECO:0007669"/>
    <property type="project" value="TreeGrafter"/>
</dbReference>
<dbReference type="GO" id="GO:0005737">
    <property type="term" value="C:cytoplasm"/>
    <property type="evidence" value="ECO:0007669"/>
    <property type="project" value="UniProtKB-SubCell"/>
</dbReference>
<name>Q2HD54_CHAGB</name>
<feature type="compositionally biased region" description="Acidic residues" evidence="9">
    <location>
        <begin position="403"/>
        <end position="412"/>
    </location>
</feature>
<dbReference type="Pfam" id="PF03095">
    <property type="entry name" value="PTPA"/>
    <property type="match status" value="1"/>
</dbReference>
<evidence type="ECO:0000256" key="8">
    <source>
        <dbReference type="RuleBase" id="RU361210"/>
    </source>
</evidence>
<evidence type="ECO:0000313" key="10">
    <source>
        <dbReference type="EMBL" id="EAQ93615.1"/>
    </source>
</evidence>
<evidence type="ECO:0000256" key="4">
    <source>
        <dbReference type="ARBA" id="ARBA00022490"/>
    </source>
</evidence>
<dbReference type="HOGENOM" id="CLU_030733_0_0_1"/>
<evidence type="ECO:0000256" key="7">
    <source>
        <dbReference type="ARBA" id="ARBA00025287"/>
    </source>
</evidence>
<dbReference type="GO" id="GO:0003755">
    <property type="term" value="F:peptidyl-prolyl cis-trans isomerase activity"/>
    <property type="evidence" value="ECO:0007669"/>
    <property type="project" value="UniProtKB-KW"/>
</dbReference>
<keyword evidence="4 8" id="KW-0963">Cytoplasm</keyword>
<dbReference type="InterPro" id="IPR043170">
    <property type="entry name" value="PTPA_C_lid"/>
</dbReference>
<dbReference type="VEuPathDB" id="FungiDB:CHGG_01850"/>
<reference evidence="11" key="1">
    <citation type="journal article" date="2015" name="Genome Announc.">
        <title>Draft genome sequence of the cellulolytic fungus Chaetomium globosum.</title>
        <authorList>
            <person name="Cuomo C.A."/>
            <person name="Untereiner W.A."/>
            <person name="Ma L.-J."/>
            <person name="Grabherr M."/>
            <person name="Birren B.W."/>
        </authorList>
    </citation>
    <scope>NUCLEOTIDE SEQUENCE [LARGE SCALE GENOMIC DNA]</scope>
    <source>
        <strain evidence="11">ATCC 6205 / CBS 148.51 / DSM 1962 / NBRC 6347 / NRRL 1970</strain>
    </source>
</reference>
<dbReference type="Proteomes" id="UP000001056">
    <property type="component" value="Unassembled WGS sequence"/>
</dbReference>
<dbReference type="GeneID" id="4386318"/>
<dbReference type="EMBL" id="CH408029">
    <property type="protein sequence ID" value="EAQ93615.1"/>
    <property type="molecule type" value="Genomic_DNA"/>
</dbReference>
<dbReference type="InterPro" id="IPR004327">
    <property type="entry name" value="Phstyr_phstse_ac"/>
</dbReference>
<evidence type="ECO:0000313" key="11">
    <source>
        <dbReference type="Proteomes" id="UP000001056"/>
    </source>
</evidence>
<dbReference type="GO" id="GO:0000159">
    <property type="term" value="C:protein phosphatase type 2A complex"/>
    <property type="evidence" value="ECO:0007669"/>
    <property type="project" value="TreeGrafter"/>
</dbReference>
<dbReference type="GO" id="GO:0008160">
    <property type="term" value="F:protein tyrosine phosphatase activator activity"/>
    <property type="evidence" value="ECO:0007669"/>
    <property type="project" value="TreeGrafter"/>
</dbReference>
<feature type="compositionally biased region" description="Pro residues" evidence="9">
    <location>
        <begin position="55"/>
        <end position="70"/>
    </location>
</feature>
<dbReference type="OrthoDB" id="16120at2759"/>
<dbReference type="PIRSF" id="PIRSF016325">
    <property type="entry name" value="Phstyr_phstse_ac"/>
    <property type="match status" value="1"/>
</dbReference>
<comment type="similarity">
    <text evidence="3 8">Belongs to the PTPA-type PPIase family.</text>
</comment>
<dbReference type="AlphaFoldDB" id="Q2HD54"/>
<dbReference type="PANTHER" id="PTHR10012:SF5">
    <property type="entry name" value="SERINE_THREONINE-PROTEIN PHOSPHATASE 2A ACTIVATOR 2"/>
    <property type="match status" value="1"/>
</dbReference>
<dbReference type="InParanoid" id="Q2HD54"/>
<gene>
    <name evidence="10" type="ORF">CHGG_01850</name>
</gene>
<dbReference type="FunFam" id="1.20.120.1150:FF:000002">
    <property type="entry name" value="Serine/threonine-protein phosphatase 2A activator"/>
    <property type="match status" value="1"/>
</dbReference>
<comment type="subcellular location">
    <subcellularLocation>
        <location evidence="2 8">Cytoplasm</location>
    </subcellularLocation>
</comment>
<comment type="catalytic activity">
    <reaction evidence="1 8">
        <text>[protein]-peptidylproline (omega=180) = [protein]-peptidylproline (omega=0)</text>
        <dbReference type="Rhea" id="RHEA:16237"/>
        <dbReference type="Rhea" id="RHEA-COMP:10747"/>
        <dbReference type="Rhea" id="RHEA-COMP:10748"/>
        <dbReference type="ChEBI" id="CHEBI:83833"/>
        <dbReference type="ChEBI" id="CHEBI:83834"/>
        <dbReference type="EC" id="5.2.1.8"/>
    </reaction>
</comment>
<feature type="region of interest" description="Disordered" evidence="9">
    <location>
        <begin position="386"/>
        <end position="412"/>
    </location>
</feature>
<evidence type="ECO:0000256" key="5">
    <source>
        <dbReference type="ARBA" id="ARBA00023110"/>
    </source>
</evidence>
<dbReference type="EC" id="5.2.1.8" evidence="8"/>
<dbReference type="eggNOG" id="KOG2867">
    <property type="taxonomic scope" value="Eukaryota"/>
</dbReference>
<dbReference type="SUPFAM" id="SSF140984">
    <property type="entry name" value="PTPA-like"/>
    <property type="match status" value="1"/>
</dbReference>